<dbReference type="Gene3D" id="3.90.800.10">
    <property type="entry name" value="Glutamyl-tRNA Synthetase, Domain 3"/>
    <property type="match status" value="1"/>
</dbReference>
<dbReference type="EMBL" id="MEWU01000035">
    <property type="protein sequence ID" value="OGC82840.1"/>
    <property type="molecule type" value="Genomic_DNA"/>
</dbReference>
<name>A0A1F4XMI0_9BACT</name>
<dbReference type="GO" id="GO:0000049">
    <property type="term" value="F:tRNA binding"/>
    <property type="evidence" value="ECO:0007669"/>
    <property type="project" value="InterPro"/>
</dbReference>
<dbReference type="PANTHER" id="PTHR43311">
    <property type="entry name" value="GLUTAMATE--TRNA LIGASE"/>
    <property type="match status" value="1"/>
</dbReference>
<dbReference type="InterPro" id="IPR020751">
    <property type="entry name" value="aa-tRNA-synth_I_codon-bd_sub2"/>
</dbReference>
<dbReference type="EC" id="6.1.1.17" evidence="7"/>
<dbReference type="Pfam" id="PF00749">
    <property type="entry name" value="tRNA-synt_1c"/>
    <property type="match status" value="1"/>
</dbReference>
<dbReference type="GO" id="GO:0008270">
    <property type="term" value="F:zinc ion binding"/>
    <property type="evidence" value="ECO:0007669"/>
    <property type="project" value="InterPro"/>
</dbReference>
<dbReference type="GO" id="GO:0005829">
    <property type="term" value="C:cytosol"/>
    <property type="evidence" value="ECO:0007669"/>
    <property type="project" value="TreeGrafter"/>
</dbReference>
<evidence type="ECO:0000256" key="5">
    <source>
        <dbReference type="ARBA" id="ARBA00022917"/>
    </source>
</evidence>
<feature type="domain" description="Glutamyl/glutaminyl-tRNA synthetase class Ib catalytic" evidence="9">
    <location>
        <begin position="112"/>
        <end position="290"/>
    </location>
</feature>
<dbReference type="InterPro" id="IPR049940">
    <property type="entry name" value="GluQ/Sye"/>
</dbReference>
<dbReference type="InterPro" id="IPR020061">
    <property type="entry name" value="Glu_tRNA_lig_a-bdl"/>
</dbReference>
<keyword evidence="6 7" id="KW-0030">Aminoacyl-tRNA synthetase</keyword>
<feature type="region of interest" description="Disordered" evidence="8">
    <location>
        <begin position="98"/>
        <end position="123"/>
    </location>
</feature>
<dbReference type="STRING" id="1797240.A3D68_02565"/>
<dbReference type="InterPro" id="IPR000924">
    <property type="entry name" value="Glu/Gln-tRNA-synth"/>
</dbReference>
<evidence type="ECO:0000256" key="1">
    <source>
        <dbReference type="ARBA" id="ARBA00007894"/>
    </source>
</evidence>
<comment type="subunit">
    <text evidence="7">Monomer.</text>
</comment>
<dbReference type="Gene3D" id="1.10.1160.10">
    <property type="entry name" value="Glutamyl-trna Synthetase, Domain 2"/>
    <property type="match status" value="1"/>
</dbReference>
<comment type="catalytic activity">
    <reaction evidence="7">
        <text>tRNA(Glu) + L-glutamate + ATP = L-glutamyl-tRNA(Glu) + AMP + diphosphate</text>
        <dbReference type="Rhea" id="RHEA:23540"/>
        <dbReference type="Rhea" id="RHEA-COMP:9663"/>
        <dbReference type="Rhea" id="RHEA-COMP:9680"/>
        <dbReference type="ChEBI" id="CHEBI:29985"/>
        <dbReference type="ChEBI" id="CHEBI:30616"/>
        <dbReference type="ChEBI" id="CHEBI:33019"/>
        <dbReference type="ChEBI" id="CHEBI:78442"/>
        <dbReference type="ChEBI" id="CHEBI:78520"/>
        <dbReference type="ChEBI" id="CHEBI:456215"/>
        <dbReference type="EC" id="6.1.1.17"/>
    </reaction>
</comment>
<evidence type="ECO:0000256" key="7">
    <source>
        <dbReference type="HAMAP-Rule" id="MF_00022"/>
    </source>
</evidence>
<dbReference type="SUPFAM" id="SSF48163">
    <property type="entry name" value="An anticodon-binding domain of class I aminoacyl-tRNA synthetases"/>
    <property type="match status" value="1"/>
</dbReference>
<dbReference type="InterPro" id="IPR014729">
    <property type="entry name" value="Rossmann-like_a/b/a_fold"/>
</dbReference>
<reference evidence="11 12" key="1">
    <citation type="journal article" date="2016" name="Nat. Commun.">
        <title>Thousands of microbial genomes shed light on interconnected biogeochemical processes in an aquifer system.</title>
        <authorList>
            <person name="Anantharaman K."/>
            <person name="Brown C.T."/>
            <person name="Hug L.A."/>
            <person name="Sharon I."/>
            <person name="Castelle C.J."/>
            <person name="Probst A.J."/>
            <person name="Thomas B.C."/>
            <person name="Singh A."/>
            <person name="Wilkins M.J."/>
            <person name="Karaoz U."/>
            <person name="Brodie E.L."/>
            <person name="Williams K.H."/>
            <person name="Hubbard S.S."/>
            <person name="Banfield J.F."/>
        </authorList>
    </citation>
    <scope>NUCLEOTIDE SEQUENCE [LARGE SCALE GENOMIC DNA]</scope>
</reference>
<evidence type="ECO:0000313" key="12">
    <source>
        <dbReference type="Proteomes" id="UP000177564"/>
    </source>
</evidence>
<dbReference type="InterPro" id="IPR020058">
    <property type="entry name" value="Glu/Gln-tRNA-synth_Ib_cat-dom"/>
</dbReference>
<organism evidence="11 12">
    <name type="scientific">Candidatus Adlerbacteria bacterium RIFCSPHIGHO2_02_FULL_52_17</name>
    <dbReference type="NCBI Taxonomy" id="1797240"/>
    <lineage>
        <taxon>Bacteria</taxon>
        <taxon>Candidatus Adleribacteriota</taxon>
    </lineage>
</organism>
<comment type="function">
    <text evidence="7">Catalyzes the attachment of glutamate to tRNA(Glu) in a two-step reaction: glutamate is first activated by ATP to form Glu-AMP and then transferred to the acceptor end of tRNA(Glu).</text>
</comment>
<dbReference type="PANTHER" id="PTHR43311:SF2">
    <property type="entry name" value="GLUTAMATE--TRNA LIGASE, MITOCHONDRIAL-RELATED"/>
    <property type="match status" value="1"/>
</dbReference>
<evidence type="ECO:0000256" key="8">
    <source>
        <dbReference type="SAM" id="MobiDB-lite"/>
    </source>
</evidence>
<evidence type="ECO:0000259" key="10">
    <source>
        <dbReference type="Pfam" id="PF19269"/>
    </source>
</evidence>
<feature type="binding site" evidence="7">
    <location>
        <position position="224"/>
    </location>
    <ligand>
        <name>ATP</name>
        <dbReference type="ChEBI" id="CHEBI:30616"/>
    </ligand>
</feature>
<evidence type="ECO:0000256" key="6">
    <source>
        <dbReference type="ARBA" id="ARBA00023146"/>
    </source>
</evidence>
<dbReference type="Gene3D" id="3.40.50.620">
    <property type="entry name" value="HUPs"/>
    <property type="match status" value="1"/>
</dbReference>
<dbReference type="SUPFAM" id="SSF52374">
    <property type="entry name" value="Nucleotidylyl transferase"/>
    <property type="match status" value="1"/>
</dbReference>
<dbReference type="HAMAP" id="MF_00022">
    <property type="entry name" value="Glu_tRNA_synth_type1"/>
    <property type="match status" value="1"/>
</dbReference>
<dbReference type="Pfam" id="PF19269">
    <property type="entry name" value="Anticodon_2"/>
    <property type="match status" value="1"/>
</dbReference>
<evidence type="ECO:0000313" key="11">
    <source>
        <dbReference type="EMBL" id="OGC82840.1"/>
    </source>
</evidence>
<comment type="similarity">
    <text evidence="1 7">Belongs to the class-I aminoacyl-tRNA synthetase family. Glutamate--tRNA ligase type 1 subfamily.</text>
</comment>
<dbReference type="Gene3D" id="1.10.10.350">
    <property type="match status" value="1"/>
</dbReference>
<keyword evidence="3 7" id="KW-0547">Nucleotide-binding</keyword>
<evidence type="ECO:0000256" key="4">
    <source>
        <dbReference type="ARBA" id="ARBA00022840"/>
    </source>
</evidence>
<dbReference type="PRINTS" id="PR00987">
    <property type="entry name" value="TRNASYNTHGLU"/>
</dbReference>
<evidence type="ECO:0000256" key="3">
    <source>
        <dbReference type="ARBA" id="ARBA00022741"/>
    </source>
</evidence>
<dbReference type="InterPro" id="IPR045462">
    <property type="entry name" value="aa-tRNA-synth_I_cd-bd"/>
</dbReference>
<evidence type="ECO:0000259" key="9">
    <source>
        <dbReference type="Pfam" id="PF00749"/>
    </source>
</evidence>
<keyword evidence="4 7" id="KW-0067">ATP-binding</keyword>
<dbReference type="AlphaFoldDB" id="A0A1F4XMI0"/>
<keyword evidence="7" id="KW-0963">Cytoplasm</keyword>
<feature type="short sequence motif" description="'KMSKS' region" evidence="7">
    <location>
        <begin position="221"/>
        <end position="225"/>
    </location>
</feature>
<dbReference type="GO" id="GO:0006424">
    <property type="term" value="P:glutamyl-tRNA aminoacylation"/>
    <property type="evidence" value="ECO:0007669"/>
    <property type="project" value="UniProtKB-UniRule"/>
</dbReference>
<protein>
    <recommendedName>
        <fullName evidence="7">Glutamate--tRNA ligase</fullName>
        <ecNumber evidence="7">6.1.1.17</ecNumber>
    </recommendedName>
    <alternativeName>
        <fullName evidence="7">Glutamyl-tRNA synthetase</fullName>
        <shortName evidence="7">GluRS</shortName>
    </alternativeName>
</protein>
<comment type="caution">
    <text evidence="7">Lacks conserved residue(s) required for the propagation of feature annotation.</text>
</comment>
<keyword evidence="2 7" id="KW-0436">Ligase</keyword>
<dbReference type="GO" id="GO:0004818">
    <property type="term" value="F:glutamate-tRNA ligase activity"/>
    <property type="evidence" value="ECO:0007669"/>
    <property type="project" value="UniProtKB-UniRule"/>
</dbReference>
<comment type="subcellular location">
    <subcellularLocation>
        <location evidence="7">Cytoplasm</location>
    </subcellularLocation>
</comment>
<dbReference type="Proteomes" id="UP000177564">
    <property type="component" value="Unassembled WGS sequence"/>
</dbReference>
<sequence length="449" mass="50612">MSNKVVTRFAPSPTGNLNLGGVRAGIFAYLFARHNRGEFIVRIEDTDSERSTKGYEENILEALAWLGLEYDNLLRQSEHAARHEELLRKLVAEGKAYVSQENTETVPSQTRESPQKGGRGRSEVIRFKNPNKTISFDDVVHGTISFDTSELKDFVIAKSFTEPVFHFAVVADDWDEGVTHVVRGEDHISNTPRQILIGEALFAPRPVYAHLPLILGHDRTKLSKRKGAKALTEYRDEGYLPEAVLNFDALLGWHPTGEEEILTKEQLVEQFTLERVQKSPAIFDEEKLLWFNREHIKLLSDEEFTHRLEQFSSSSINPAFAPLLKERVQTLLEASKALESGEFSFMKDAAVYDKEFLLKGAKAKGPEVLTYLTKTVEILGAIETKNFTAERVKEAVFPYATEVGRAAVLWPMRVSLSGMEKSPDPFTLAGLLGKEKTLERLCKATNMLQ</sequence>
<feature type="compositionally biased region" description="Polar residues" evidence="8">
    <location>
        <begin position="99"/>
        <end position="112"/>
    </location>
</feature>
<dbReference type="InterPro" id="IPR033910">
    <property type="entry name" value="GluRS_core"/>
</dbReference>
<keyword evidence="5 7" id="KW-0648">Protein biosynthesis</keyword>
<dbReference type="InterPro" id="IPR004527">
    <property type="entry name" value="Glu-tRNA-ligase_bac/mito"/>
</dbReference>
<feature type="domain" description="Aminoacyl-tRNA synthetase class I anticodon-binding" evidence="10">
    <location>
        <begin position="305"/>
        <end position="444"/>
    </location>
</feature>
<comment type="caution">
    <text evidence="11">The sequence shown here is derived from an EMBL/GenBank/DDBJ whole genome shotgun (WGS) entry which is preliminary data.</text>
</comment>
<dbReference type="CDD" id="cd00808">
    <property type="entry name" value="GluRS_core"/>
    <property type="match status" value="1"/>
</dbReference>
<dbReference type="InterPro" id="IPR008925">
    <property type="entry name" value="aa_tRNA-synth_I_cd-bd_sf"/>
</dbReference>
<dbReference type="GO" id="GO:0005524">
    <property type="term" value="F:ATP binding"/>
    <property type="evidence" value="ECO:0007669"/>
    <property type="project" value="UniProtKB-UniRule"/>
</dbReference>
<accession>A0A1F4XMI0</accession>
<dbReference type="NCBIfam" id="TIGR00464">
    <property type="entry name" value="gltX_bact"/>
    <property type="match status" value="1"/>
</dbReference>
<proteinExistence type="inferred from homology"/>
<evidence type="ECO:0000256" key="2">
    <source>
        <dbReference type="ARBA" id="ARBA00022598"/>
    </source>
</evidence>
<gene>
    <name evidence="7" type="primary">gltX</name>
    <name evidence="11" type="ORF">A3D68_02565</name>
</gene>